<feature type="compositionally biased region" description="Low complexity" evidence="2">
    <location>
        <begin position="277"/>
        <end position="290"/>
    </location>
</feature>
<feature type="coiled-coil region" evidence="1">
    <location>
        <begin position="322"/>
        <end position="360"/>
    </location>
</feature>
<protein>
    <submittedName>
        <fullName evidence="4">Uncharacterized protein</fullName>
    </submittedName>
</protein>
<dbReference type="RefSeq" id="WP_104519121.1">
    <property type="nucleotide sequence ID" value="NZ_NHRY01000128.1"/>
</dbReference>
<keyword evidence="1" id="KW-0175">Coiled coil</keyword>
<feature type="compositionally biased region" description="Basic and acidic residues" evidence="2">
    <location>
        <begin position="48"/>
        <end position="60"/>
    </location>
</feature>
<dbReference type="Proteomes" id="UP000239724">
    <property type="component" value="Unassembled WGS sequence"/>
</dbReference>
<dbReference type="EMBL" id="NHRY01000128">
    <property type="protein sequence ID" value="PPQ34133.1"/>
    <property type="molecule type" value="Genomic_DNA"/>
</dbReference>
<evidence type="ECO:0000256" key="3">
    <source>
        <dbReference type="SAM" id="Phobius"/>
    </source>
</evidence>
<name>A0A2S6NHQ3_RHOGL</name>
<feature type="compositionally biased region" description="Polar residues" evidence="2">
    <location>
        <begin position="194"/>
        <end position="208"/>
    </location>
</feature>
<reference evidence="4 5" key="1">
    <citation type="journal article" date="2018" name="Arch. Microbiol.">
        <title>New insights into the metabolic potential of the phototrophic purple bacterium Rhodopila globiformis DSM 161(T) from its draft genome sequence and evidence for a vanadium-dependent nitrogenase.</title>
        <authorList>
            <person name="Imhoff J.F."/>
            <person name="Rahn T."/>
            <person name="Kunzel S."/>
            <person name="Neulinger S.C."/>
        </authorList>
    </citation>
    <scope>NUCLEOTIDE SEQUENCE [LARGE SCALE GENOMIC DNA]</scope>
    <source>
        <strain evidence="4 5">DSM 161</strain>
    </source>
</reference>
<feature type="transmembrane region" description="Helical" evidence="3">
    <location>
        <begin position="65"/>
        <end position="88"/>
    </location>
</feature>
<feature type="compositionally biased region" description="Low complexity" evidence="2">
    <location>
        <begin position="159"/>
        <end position="178"/>
    </location>
</feature>
<feature type="compositionally biased region" description="Low complexity" evidence="2">
    <location>
        <begin position="245"/>
        <end position="258"/>
    </location>
</feature>
<evidence type="ECO:0000313" key="4">
    <source>
        <dbReference type="EMBL" id="PPQ34133.1"/>
    </source>
</evidence>
<sequence>MDTHIHPDPGNTASVPLHVSLPEDVFDLERGKSDAETAGAPQAPSASPEERLSPREEPRPPRRRGLLLGTAACLLVLGIGAACVFSPYNTAYPVPMMASTLRQLANEAGIGQPAVLAPSAHLARVNAPPLPPPGKRETYTPAPRKSEVDEILALRAGAPAGASADTPTPPAHSAAPADNPVPAFLPGEPGGPPISSNPATIAAQQPSTVAPKPEAATPSPAAKPDLTQSIVAGMRNRDGAPGNGAPAAQVASSAAPVSLRVPEPQKPLPVRTHAQTQSQPDTAAASPQADAATLAATLQAAPMSTPEQVQVLELVTRLGALVDDQRKEVDQLRADLARSRVDETARIDDFQRRLAFAEAQRSVAKASGVAADPAPATPIIPVSEPATSVVRPTLVVARAALPADPSQPVQRYRVQAASPGLAMLAAIDRAGDESAQLQVALGDTVPGYGRVKAVVQQGTTWVVKTERGTIGQ</sequence>
<gene>
    <name evidence="4" type="ORF">CCS01_12175</name>
</gene>
<dbReference type="AlphaFoldDB" id="A0A2S6NHQ3"/>
<keyword evidence="3" id="KW-0472">Membrane</keyword>
<feature type="region of interest" description="Disordered" evidence="2">
    <location>
        <begin position="159"/>
        <end position="290"/>
    </location>
</feature>
<keyword evidence="3" id="KW-0812">Transmembrane</keyword>
<keyword evidence="5" id="KW-1185">Reference proteome</keyword>
<dbReference type="OrthoDB" id="7283919at2"/>
<evidence type="ECO:0000313" key="5">
    <source>
        <dbReference type="Proteomes" id="UP000239724"/>
    </source>
</evidence>
<comment type="caution">
    <text evidence="4">The sequence shown here is derived from an EMBL/GenBank/DDBJ whole genome shotgun (WGS) entry which is preliminary data.</text>
</comment>
<evidence type="ECO:0000256" key="1">
    <source>
        <dbReference type="SAM" id="Coils"/>
    </source>
</evidence>
<feature type="compositionally biased region" description="Basic and acidic residues" evidence="2">
    <location>
        <begin position="134"/>
        <end position="144"/>
    </location>
</feature>
<evidence type="ECO:0000256" key="2">
    <source>
        <dbReference type="SAM" id="MobiDB-lite"/>
    </source>
</evidence>
<accession>A0A2S6NHQ3</accession>
<feature type="region of interest" description="Disordered" evidence="2">
    <location>
        <begin position="125"/>
        <end position="144"/>
    </location>
</feature>
<organism evidence="4 5">
    <name type="scientific">Rhodopila globiformis</name>
    <name type="common">Rhodopseudomonas globiformis</name>
    <dbReference type="NCBI Taxonomy" id="1071"/>
    <lineage>
        <taxon>Bacteria</taxon>
        <taxon>Pseudomonadati</taxon>
        <taxon>Pseudomonadota</taxon>
        <taxon>Alphaproteobacteria</taxon>
        <taxon>Acetobacterales</taxon>
        <taxon>Acetobacteraceae</taxon>
        <taxon>Rhodopila</taxon>
    </lineage>
</organism>
<keyword evidence="3" id="KW-1133">Transmembrane helix</keyword>
<proteinExistence type="predicted"/>
<feature type="region of interest" description="Disordered" evidence="2">
    <location>
        <begin position="1"/>
        <end position="63"/>
    </location>
</feature>